<feature type="region of interest" description="Disordered" evidence="1">
    <location>
        <begin position="32"/>
        <end position="54"/>
    </location>
</feature>
<feature type="compositionally biased region" description="Polar residues" evidence="1">
    <location>
        <begin position="38"/>
        <end position="47"/>
    </location>
</feature>
<sequence length="54" mass="6214">MSEMRAWTLGLIFVVMRIYNADVNLSQERQNHDMHVRTGNSSKTSGWDSRLGNC</sequence>
<evidence type="ECO:0000256" key="1">
    <source>
        <dbReference type="SAM" id="MobiDB-lite"/>
    </source>
</evidence>
<proteinExistence type="predicted"/>
<organism evidence="2 3">
    <name type="scientific">Neorhodopirellula pilleata</name>
    <dbReference type="NCBI Taxonomy" id="2714738"/>
    <lineage>
        <taxon>Bacteria</taxon>
        <taxon>Pseudomonadati</taxon>
        <taxon>Planctomycetota</taxon>
        <taxon>Planctomycetia</taxon>
        <taxon>Pirellulales</taxon>
        <taxon>Pirellulaceae</taxon>
        <taxon>Neorhodopirellula</taxon>
    </lineage>
</organism>
<dbReference type="Proteomes" id="UP000316213">
    <property type="component" value="Unassembled WGS sequence"/>
</dbReference>
<protein>
    <submittedName>
        <fullName evidence="2">Uncharacterized protein</fullName>
    </submittedName>
</protein>
<accession>A0A5C6A6F5</accession>
<dbReference type="EMBL" id="SJPM01000007">
    <property type="protein sequence ID" value="TWT95099.1"/>
    <property type="molecule type" value="Genomic_DNA"/>
</dbReference>
<evidence type="ECO:0000313" key="2">
    <source>
        <dbReference type="EMBL" id="TWT95099.1"/>
    </source>
</evidence>
<keyword evidence="3" id="KW-1185">Reference proteome</keyword>
<evidence type="ECO:0000313" key="3">
    <source>
        <dbReference type="Proteomes" id="UP000316213"/>
    </source>
</evidence>
<comment type="caution">
    <text evidence="2">The sequence shown here is derived from an EMBL/GenBank/DDBJ whole genome shotgun (WGS) entry which is preliminary data.</text>
</comment>
<name>A0A5C6A6F5_9BACT</name>
<gene>
    <name evidence="2" type="ORF">Pla100_36800</name>
</gene>
<reference evidence="2 3" key="1">
    <citation type="submission" date="2019-02" db="EMBL/GenBank/DDBJ databases">
        <title>Deep-cultivation of Planctomycetes and their phenomic and genomic characterization uncovers novel biology.</title>
        <authorList>
            <person name="Wiegand S."/>
            <person name="Jogler M."/>
            <person name="Boedeker C."/>
            <person name="Pinto D."/>
            <person name="Vollmers J."/>
            <person name="Rivas-Marin E."/>
            <person name="Kohn T."/>
            <person name="Peeters S.H."/>
            <person name="Heuer A."/>
            <person name="Rast P."/>
            <person name="Oberbeckmann S."/>
            <person name="Bunk B."/>
            <person name="Jeske O."/>
            <person name="Meyerdierks A."/>
            <person name="Storesund J.E."/>
            <person name="Kallscheuer N."/>
            <person name="Luecker S."/>
            <person name="Lage O.M."/>
            <person name="Pohl T."/>
            <person name="Merkel B.J."/>
            <person name="Hornburger P."/>
            <person name="Mueller R.-W."/>
            <person name="Bruemmer F."/>
            <person name="Labrenz M."/>
            <person name="Spormann A.M."/>
            <person name="Op Den Camp H."/>
            <person name="Overmann J."/>
            <person name="Amann R."/>
            <person name="Jetten M.S.M."/>
            <person name="Mascher T."/>
            <person name="Medema M.H."/>
            <person name="Devos D.P."/>
            <person name="Kaster A.-K."/>
            <person name="Ovreas L."/>
            <person name="Rohde M."/>
            <person name="Galperin M.Y."/>
            <person name="Jogler C."/>
        </authorList>
    </citation>
    <scope>NUCLEOTIDE SEQUENCE [LARGE SCALE GENOMIC DNA]</scope>
    <source>
        <strain evidence="2 3">Pla100</strain>
    </source>
</reference>
<dbReference type="AlphaFoldDB" id="A0A5C6A6F5"/>